<reference evidence="1 2" key="1">
    <citation type="journal article" date="2015" name="Proc. Natl. Acad. Sci. U.S.A.">
        <title>The resurrection genome of Boea hygrometrica: A blueprint for survival of dehydration.</title>
        <authorList>
            <person name="Xiao L."/>
            <person name="Yang G."/>
            <person name="Zhang L."/>
            <person name="Yang X."/>
            <person name="Zhao S."/>
            <person name="Ji Z."/>
            <person name="Zhou Q."/>
            <person name="Hu M."/>
            <person name="Wang Y."/>
            <person name="Chen M."/>
            <person name="Xu Y."/>
            <person name="Jin H."/>
            <person name="Xiao X."/>
            <person name="Hu G."/>
            <person name="Bao F."/>
            <person name="Hu Y."/>
            <person name="Wan P."/>
            <person name="Li L."/>
            <person name="Deng X."/>
            <person name="Kuang T."/>
            <person name="Xiang C."/>
            <person name="Zhu J.K."/>
            <person name="Oliver M.J."/>
            <person name="He Y."/>
        </authorList>
    </citation>
    <scope>NUCLEOTIDE SEQUENCE [LARGE SCALE GENOMIC DNA]</scope>
    <source>
        <strain evidence="2">cv. XS01</strain>
    </source>
</reference>
<name>A0A2Z7C0D0_9LAMI</name>
<organism evidence="1 2">
    <name type="scientific">Dorcoceras hygrometricum</name>
    <dbReference type="NCBI Taxonomy" id="472368"/>
    <lineage>
        <taxon>Eukaryota</taxon>
        <taxon>Viridiplantae</taxon>
        <taxon>Streptophyta</taxon>
        <taxon>Embryophyta</taxon>
        <taxon>Tracheophyta</taxon>
        <taxon>Spermatophyta</taxon>
        <taxon>Magnoliopsida</taxon>
        <taxon>eudicotyledons</taxon>
        <taxon>Gunneridae</taxon>
        <taxon>Pentapetalae</taxon>
        <taxon>asterids</taxon>
        <taxon>lamiids</taxon>
        <taxon>Lamiales</taxon>
        <taxon>Gesneriaceae</taxon>
        <taxon>Didymocarpoideae</taxon>
        <taxon>Trichosporeae</taxon>
        <taxon>Loxocarpinae</taxon>
        <taxon>Dorcoceras</taxon>
    </lineage>
</organism>
<evidence type="ECO:0000313" key="1">
    <source>
        <dbReference type="EMBL" id="KZV40281.1"/>
    </source>
</evidence>
<evidence type="ECO:0000313" key="2">
    <source>
        <dbReference type="Proteomes" id="UP000250235"/>
    </source>
</evidence>
<sequence length="156" mass="17190">MSALVNGTVAGDRWIERSGLVVLSAVATSSFWDPKRLACFVLREQGICLCYRWSDQMSPKRRRLDLHARVSVSAGIECVRGDGVSVFLILRVLWRECCTAIGGVHVNGGRSRERRVDVESCATYTPILIGSSCHCKPCPSCSNDTCSRSAFRISYA</sequence>
<proteinExistence type="predicted"/>
<dbReference type="EMBL" id="KV000464">
    <property type="protein sequence ID" value="KZV40281.1"/>
    <property type="molecule type" value="Genomic_DNA"/>
</dbReference>
<accession>A0A2Z7C0D0</accession>
<keyword evidence="2" id="KW-1185">Reference proteome</keyword>
<protein>
    <submittedName>
        <fullName evidence="1">Uncharacterized protein</fullName>
    </submittedName>
</protein>
<dbReference type="AlphaFoldDB" id="A0A2Z7C0D0"/>
<dbReference type="Proteomes" id="UP000250235">
    <property type="component" value="Unassembled WGS sequence"/>
</dbReference>
<gene>
    <name evidence="1" type="ORF">F511_37889</name>
</gene>